<organism evidence="7 8">
    <name type="scientific">Zavarzinia aquatilis</name>
    <dbReference type="NCBI Taxonomy" id="2211142"/>
    <lineage>
        <taxon>Bacteria</taxon>
        <taxon>Pseudomonadati</taxon>
        <taxon>Pseudomonadota</taxon>
        <taxon>Alphaproteobacteria</taxon>
        <taxon>Rhodospirillales</taxon>
        <taxon>Zavarziniaceae</taxon>
        <taxon>Zavarzinia</taxon>
    </lineage>
</organism>
<evidence type="ECO:0000313" key="7">
    <source>
        <dbReference type="EMBL" id="PWR25378.1"/>
    </source>
</evidence>
<dbReference type="GO" id="GO:0016491">
    <property type="term" value="F:oxidoreductase activity"/>
    <property type="evidence" value="ECO:0007669"/>
    <property type="project" value="UniProtKB-KW"/>
</dbReference>
<dbReference type="OrthoDB" id="9787136at2"/>
<feature type="region of interest" description="Disordered" evidence="5">
    <location>
        <begin position="1"/>
        <end position="21"/>
    </location>
</feature>
<name>A0A317EEA0_9PROT</name>
<dbReference type="InterPro" id="IPR029039">
    <property type="entry name" value="Flavoprotein-like_sf"/>
</dbReference>
<sequence length="195" mass="20562">MPHSQPFSLVSVNGSPRQPSRTGHLVRAIADAVSVRIPVIHEAIDLGAVSGPLLAAPGRADLPPEGEALVRRIETADILVLGTPVYRGSYTGLFKHLFDLVAHDALAGKIAVLSATGGSPLHGLVTEHQLRPLLGFFGAYTVPTTIFATETDFTDLQLSNPAISARIDRAASEAARLLERRATVVPSPVVLARTA</sequence>
<dbReference type="SUPFAM" id="SSF52218">
    <property type="entry name" value="Flavoproteins"/>
    <property type="match status" value="1"/>
</dbReference>
<evidence type="ECO:0000313" key="8">
    <source>
        <dbReference type="Proteomes" id="UP000245461"/>
    </source>
</evidence>
<feature type="domain" description="NADPH-dependent FMN reductase-like" evidence="6">
    <location>
        <begin position="9"/>
        <end position="151"/>
    </location>
</feature>
<accession>A0A317EEA0</accession>
<evidence type="ECO:0000256" key="5">
    <source>
        <dbReference type="SAM" id="MobiDB-lite"/>
    </source>
</evidence>
<dbReference type="RefSeq" id="WP_109903765.1">
    <property type="nucleotide sequence ID" value="NZ_QGLE01000002.1"/>
</dbReference>
<evidence type="ECO:0000256" key="4">
    <source>
        <dbReference type="ARBA" id="ARBA00023002"/>
    </source>
</evidence>
<evidence type="ECO:0000256" key="1">
    <source>
        <dbReference type="ARBA" id="ARBA00005990"/>
    </source>
</evidence>
<keyword evidence="4" id="KW-0560">Oxidoreductase</keyword>
<dbReference type="EMBL" id="QGLE01000002">
    <property type="protein sequence ID" value="PWR25378.1"/>
    <property type="molecule type" value="Genomic_DNA"/>
</dbReference>
<proteinExistence type="inferred from homology"/>
<protein>
    <submittedName>
        <fullName evidence="7">FMN reductase</fullName>
    </submittedName>
</protein>
<comment type="similarity">
    <text evidence="1">Belongs to the SsuE family.</text>
</comment>
<keyword evidence="3" id="KW-0288">FMN</keyword>
<comment type="caution">
    <text evidence="7">The sequence shown here is derived from an EMBL/GenBank/DDBJ whole genome shotgun (WGS) entry which is preliminary data.</text>
</comment>
<dbReference type="Pfam" id="PF03358">
    <property type="entry name" value="FMN_red"/>
    <property type="match status" value="1"/>
</dbReference>
<dbReference type="InterPro" id="IPR051814">
    <property type="entry name" value="NAD(P)H-dep_FMN_reductase"/>
</dbReference>
<evidence type="ECO:0000259" key="6">
    <source>
        <dbReference type="Pfam" id="PF03358"/>
    </source>
</evidence>
<dbReference type="InterPro" id="IPR005025">
    <property type="entry name" value="FMN_Rdtase-like_dom"/>
</dbReference>
<dbReference type="Gene3D" id="3.40.50.360">
    <property type="match status" value="1"/>
</dbReference>
<dbReference type="Proteomes" id="UP000245461">
    <property type="component" value="Unassembled WGS sequence"/>
</dbReference>
<keyword evidence="8" id="KW-1185">Reference proteome</keyword>
<dbReference type="PANTHER" id="PTHR43408:SF2">
    <property type="entry name" value="FMN REDUCTASE (NADPH)"/>
    <property type="match status" value="1"/>
</dbReference>
<reference evidence="7 8" key="1">
    <citation type="submission" date="2018-05" db="EMBL/GenBank/DDBJ databases">
        <title>Zavarzinia sp. HR-AS.</title>
        <authorList>
            <person name="Lee Y."/>
            <person name="Jeon C.O."/>
        </authorList>
    </citation>
    <scope>NUCLEOTIDE SEQUENCE [LARGE SCALE GENOMIC DNA]</scope>
    <source>
        <strain evidence="7 8">HR-AS</strain>
    </source>
</reference>
<evidence type="ECO:0000256" key="2">
    <source>
        <dbReference type="ARBA" id="ARBA00022630"/>
    </source>
</evidence>
<dbReference type="PANTHER" id="PTHR43408">
    <property type="entry name" value="FMN REDUCTASE (NADPH)"/>
    <property type="match status" value="1"/>
</dbReference>
<gene>
    <name evidence="7" type="ORF">DKG74_04360</name>
</gene>
<evidence type="ECO:0000256" key="3">
    <source>
        <dbReference type="ARBA" id="ARBA00022643"/>
    </source>
</evidence>
<dbReference type="AlphaFoldDB" id="A0A317EEA0"/>
<keyword evidence="2" id="KW-0285">Flavoprotein</keyword>